<dbReference type="eggNOG" id="COG1961">
    <property type="taxonomic scope" value="Bacteria"/>
</dbReference>
<dbReference type="AlphaFoldDB" id="T0IYZ1"/>
<dbReference type="Proteomes" id="UP000015531">
    <property type="component" value="Unassembled WGS sequence"/>
</dbReference>
<dbReference type="Gene3D" id="3.40.50.1390">
    <property type="entry name" value="Resolvase, N-terminal catalytic domain"/>
    <property type="match status" value="1"/>
</dbReference>
<organism evidence="3 4">
    <name type="scientific">Sphingobium lactosutens DS20</name>
    <dbReference type="NCBI Taxonomy" id="1331060"/>
    <lineage>
        <taxon>Bacteria</taxon>
        <taxon>Pseudomonadati</taxon>
        <taxon>Pseudomonadota</taxon>
        <taxon>Alphaproteobacteria</taxon>
        <taxon>Sphingomonadales</taxon>
        <taxon>Sphingomonadaceae</taxon>
        <taxon>Sphingobium</taxon>
    </lineage>
</organism>
<dbReference type="InterPro" id="IPR036162">
    <property type="entry name" value="Resolvase-like_N_sf"/>
</dbReference>
<sequence>MLIGYARVSKADGSQSLDLQHDALRAAGVEPGNIYDDRASGSRDGSVAKIGGSQR</sequence>
<evidence type="ECO:0000313" key="4">
    <source>
        <dbReference type="Proteomes" id="UP000015531"/>
    </source>
</evidence>
<reference evidence="3 4" key="1">
    <citation type="journal article" date="2013" name="Genome Announc.">
        <title>Draft Genome Sequence of Sphingobium lactosutens Strain DS20T, Isolated from a Hexachlorocyclohexane Dumpsite.</title>
        <authorList>
            <person name="Kumar R."/>
            <person name="Dwivedi V."/>
            <person name="Negi V."/>
            <person name="Khurana J.P."/>
            <person name="Lal R."/>
        </authorList>
    </citation>
    <scope>NUCLEOTIDE SEQUENCE [LARGE SCALE GENOMIC DNA]</scope>
    <source>
        <strain evidence="3 4">DS20</strain>
    </source>
</reference>
<dbReference type="Pfam" id="PF00239">
    <property type="entry name" value="Resolvase"/>
    <property type="match status" value="1"/>
</dbReference>
<evidence type="ECO:0000256" key="1">
    <source>
        <dbReference type="SAM" id="MobiDB-lite"/>
    </source>
</evidence>
<gene>
    <name evidence="3" type="ORF">RLDS_05570</name>
</gene>
<name>T0IYZ1_9SPHN</name>
<dbReference type="InterPro" id="IPR006119">
    <property type="entry name" value="Resolv_N"/>
</dbReference>
<feature type="domain" description="Resolvase/invertase-type recombinase catalytic" evidence="2">
    <location>
        <begin position="1"/>
        <end position="55"/>
    </location>
</feature>
<evidence type="ECO:0000259" key="2">
    <source>
        <dbReference type="PROSITE" id="PS51736"/>
    </source>
</evidence>
<accession>T0IYZ1</accession>
<dbReference type="EMBL" id="ATDP01000072">
    <property type="protein sequence ID" value="EQB17105.1"/>
    <property type="molecule type" value="Genomic_DNA"/>
</dbReference>
<keyword evidence="4" id="KW-1185">Reference proteome</keyword>
<dbReference type="SUPFAM" id="SSF53041">
    <property type="entry name" value="Resolvase-like"/>
    <property type="match status" value="1"/>
</dbReference>
<protein>
    <recommendedName>
        <fullName evidence="2">Resolvase/invertase-type recombinase catalytic domain-containing protein</fullName>
    </recommendedName>
</protein>
<comment type="caution">
    <text evidence="3">The sequence shown here is derived from an EMBL/GenBank/DDBJ whole genome shotgun (WGS) entry which is preliminary data.</text>
</comment>
<dbReference type="PATRIC" id="fig|1331060.3.peg.1034"/>
<dbReference type="GO" id="GO:0003677">
    <property type="term" value="F:DNA binding"/>
    <property type="evidence" value="ECO:0007669"/>
    <property type="project" value="InterPro"/>
</dbReference>
<evidence type="ECO:0000313" key="3">
    <source>
        <dbReference type="EMBL" id="EQB17105.1"/>
    </source>
</evidence>
<proteinExistence type="predicted"/>
<dbReference type="GO" id="GO:0000150">
    <property type="term" value="F:DNA strand exchange activity"/>
    <property type="evidence" value="ECO:0007669"/>
    <property type="project" value="InterPro"/>
</dbReference>
<feature type="region of interest" description="Disordered" evidence="1">
    <location>
        <begin position="32"/>
        <end position="55"/>
    </location>
</feature>
<dbReference type="PROSITE" id="PS51736">
    <property type="entry name" value="RECOMBINASES_3"/>
    <property type="match status" value="1"/>
</dbReference>